<dbReference type="KEGG" id="gtt:GUITHDRAFT_120380"/>
<dbReference type="EnsemblProtists" id="EKX33430">
    <property type="protein sequence ID" value="EKX33430"/>
    <property type="gene ID" value="GUITHDRAFT_120380"/>
</dbReference>
<keyword evidence="2" id="KW-0732">Signal</keyword>
<feature type="compositionally biased region" description="Basic and acidic residues" evidence="1">
    <location>
        <begin position="568"/>
        <end position="586"/>
    </location>
</feature>
<feature type="region of interest" description="Disordered" evidence="1">
    <location>
        <begin position="565"/>
        <end position="586"/>
    </location>
</feature>
<dbReference type="AlphaFoldDB" id="L1IC62"/>
<dbReference type="Proteomes" id="UP000011087">
    <property type="component" value="Unassembled WGS sequence"/>
</dbReference>
<evidence type="ECO:0000256" key="1">
    <source>
        <dbReference type="SAM" id="MobiDB-lite"/>
    </source>
</evidence>
<organism evidence="3">
    <name type="scientific">Guillardia theta (strain CCMP2712)</name>
    <name type="common">Cryptophyte</name>
    <dbReference type="NCBI Taxonomy" id="905079"/>
    <lineage>
        <taxon>Eukaryota</taxon>
        <taxon>Cryptophyceae</taxon>
        <taxon>Pyrenomonadales</taxon>
        <taxon>Geminigeraceae</taxon>
        <taxon>Guillardia</taxon>
    </lineage>
</organism>
<reference evidence="5" key="2">
    <citation type="submission" date="2012-11" db="EMBL/GenBank/DDBJ databases">
        <authorList>
            <person name="Kuo A."/>
            <person name="Curtis B.A."/>
            <person name="Tanifuji G."/>
            <person name="Burki F."/>
            <person name="Gruber A."/>
            <person name="Irimia M."/>
            <person name="Maruyama S."/>
            <person name="Arias M.C."/>
            <person name="Ball S.G."/>
            <person name="Gile G.H."/>
            <person name="Hirakawa Y."/>
            <person name="Hopkins J.F."/>
            <person name="Rensing S.A."/>
            <person name="Schmutz J."/>
            <person name="Symeonidi A."/>
            <person name="Elias M."/>
            <person name="Eveleigh R.J."/>
            <person name="Herman E.K."/>
            <person name="Klute M.J."/>
            <person name="Nakayama T."/>
            <person name="Obornik M."/>
            <person name="Reyes-Prieto A."/>
            <person name="Armbrust E.V."/>
            <person name="Aves S.J."/>
            <person name="Beiko R.G."/>
            <person name="Coutinho P."/>
            <person name="Dacks J.B."/>
            <person name="Durnford D.G."/>
            <person name="Fast N.M."/>
            <person name="Green B.R."/>
            <person name="Grisdale C."/>
            <person name="Hempe F."/>
            <person name="Henrissat B."/>
            <person name="Hoppner M.P."/>
            <person name="Ishida K.-I."/>
            <person name="Kim E."/>
            <person name="Koreny L."/>
            <person name="Kroth P.G."/>
            <person name="Liu Y."/>
            <person name="Malik S.-B."/>
            <person name="Maier U.G."/>
            <person name="McRose D."/>
            <person name="Mock T."/>
            <person name="Neilson J.A."/>
            <person name="Onodera N.T."/>
            <person name="Poole A.M."/>
            <person name="Pritham E.J."/>
            <person name="Richards T.A."/>
            <person name="Rocap G."/>
            <person name="Roy S.W."/>
            <person name="Sarai C."/>
            <person name="Schaack S."/>
            <person name="Shirato S."/>
            <person name="Slamovits C.H."/>
            <person name="Spencer D.F."/>
            <person name="Suzuki S."/>
            <person name="Worden A.Z."/>
            <person name="Zauner S."/>
            <person name="Barry K."/>
            <person name="Bell C."/>
            <person name="Bharti A.K."/>
            <person name="Crow J.A."/>
            <person name="Grimwood J."/>
            <person name="Kramer R."/>
            <person name="Lindquist E."/>
            <person name="Lucas S."/>
            <person name="Salamov A."/>
            <person name="McFadden G.I."/>
            <person name="Lane C.E."/>
            <person name="Keeling P.J."/>
            <person name="Gray M.W."/>
            <person name="Grigoriev I.V."/>
            <person name="Archibald J.M."/>
        </authorList>
    </citation>
    <scope>NUCLEOTIDE SEQUENCE</scope>
    <source>
        <strain evidence="5">CCMP2712</strain>
    </source>
</reference>
<feature type="chain" id="PRO_5008769866" evidence="2">
    <location>
        <begin position="25"/>
        <end position="1147"/>
    </location>
</feature>
<reference evidence="3 5" key="1">
    <citation type="journal article" date="2012" name="Nature">
        <title>Algal genomes reveal evolutionary mosaicism and the fate of nucleomorphs.</title>
        <authorList>
            <consortium name="DOE Joint Genome Institute"/>
            <person name="Curtis B.A."/>
            <person name="Tanifuji G."/>
            <person name="Burki F."/>
            <person name="Gruber A."/>
            <person name="Irimia M."/>
            <person name="Maruyama S."/>
            <person name="Arias M.C."/>
            <person name="Ball S.G."/>
            <person name="Gile G.H."/>
            <person name="Hirakawa Y."/>
            <person name="Hopkins J.F."/>
            <person name="Kuo A."/>
            <person name="Rensing S.A."/>
            <person name="Schmutz J."/>
            <person name="Symeonidi A."/>
            <person name="Elias M."/>
            <person name="Eveleigh R.J."/>
            <person name="Herman E.K."/>
            <person name="Klute M.J."/>
            <person name="Nakayama T."/>
            <person name="Obornik M."/>
            <person name="Reyes-Prieto A."/>
            <person name="Armbrust E.V."/>
            <person name="Aves S.J."/>
            <person name="Beiko R.G."/>
            <person name="Coutinho P."/>
            <person name="Dacks J.B."/>
            <person name="Durnford D.G."/>
            <person name="Fast N.M."/>
            <person name="Green B.R."/>
            <person name="Grisdale C.J."/>
            <person name="Hempel F."/>
            <person name="Henrissat B."/>
            <person name="Hoppner M.P."/>
            <person name="Ishida K."/>
            <person name="Kim E."/>
            <person name="Koreny L."/>
            <person name="Kroth P.G."/>
            <person name="Liu Y."/>
            <person name="Malik S.B."/>
            <person name="Maier U.G."/>
            <person name="McRose D."/>
            <person name="Mock T."/>
            <person name="Neilson J.A."/>
            <person name="Onodera N.T."/>
            <person name="Poole A.M."/>
            <person name="Pritham E.J."/>
            <person name="Richards T.A."/>
            <person name="Rocap G."/>
            <person name="Roy S.W."/>
            <person name="Sarai C."/>
            <person name="Schaack S."/>
            <person name="Shirato S."/>
            <person name="Slamovits C.H."/>
            <person name="Spencer D.F."/>
            <person name="Suzuki S."/>
            <person name="Worden A.Z."/>
            <person name="Zauner S."/>
            <person name="Barry K."/>
            <person name="Bell C."/>
            <person name="Bharti A.K."/>
            <person name="Crow J.A."/>
            <person name="Grimwood J."/>
            <person name="Kramer R."/>
            <person name="Lindquist E."/>
            <person name="Lucas S."/>
            <person name="Salamov A."/>
            <person name="McFadden G.I."/>
            <person name="Lane C.E."/>
            <person name="Keeling P.J."/>
            <person name="Gray M.W."/>
            <person name="Grigoriev I.V."/>
            <person name="Archibald J.M."/>
        </authorList>
    </citation>
    <scope>NUCLEOTIDE SEQUENCE</scope>
    <source>
        <strain evidence="3 5">CCMP2712</strain>
    </source>
</reference>
<dbReference type="RefSeq" id="XP_005820410.1">
    <property type="nucleotide sequence ID" value="XM_005820353.1"/>
</dbReference>
<evidence type="ECO:0000313" key="3">
    <source>
        <dbReference type="EMBL" id="EKX33430.1"/>
    </source>
</evidence>
<protein>
    <submittedName>
        <fullName evidence="3 4">Uncharacterized protein</fullName>
    </submittedName>
</protein>
<gene>
    <name evidence="3" type="ORF">GUITHDRAFT_120380</name>
</gene>
<proteinExistence type="predicted"/>
<feature type="signal peptide" evidence="2">
    <location>
        <begin position="1"/>
        <end position="24"/>
    </location>
</feature>
<evidence type="ECO:0000313" key="5">
    <source>
        <dbReference type="Proteomes" id="UP000011087"/>
    </source>
</evidence>
<dbReference type="HOGENOM" id="CLU_277000_0_0_1"/>
<dbReference type="PaxDb" id="55529-EKX33430"/>
<dbReference type="GeneID" id="17290165"/>
<sequence length="1147" mass="129524">MGTVAKTTFFIIFFCLLDSFLAKGEEEPGDLFARYVKRLCSICSNRREDCGCDETLHGSAGGFRLLHEYALKYEGWAEEVRKGRAQELRFVVADVTGGGFGNQIFQAIQGLLVALELQMPLVVMGVHTREQTARLGMTWHPNLEQHYVFNAVLPLIDENVLEELRWREGRLTKMVYTHDAEGIEFLTCRNWHEEAAGYQFLRIHGITDVHMAELNVYHGRSIKEAFRGKTFFWLSHFLWDRDRWVQEVVQVETSPPAPWDGLRTVQELGTLLPASPQALRVGLHLRLGGHFLHFDHRHAFKEGSDVLDGLDPLQFYCGGHANSVKTVGPCLRTIIARHGEGHERIVVLWSSDNGRISERFIEEVVRIPHVSVVRILHKEEERYDHPEIRYAMADVALVSLSEMFLGTALSSFSFYMHASSLIVPYYMGHVPGSGCKRAASSEAGLVTHSVGSMHVWSSCFEDEDEEGGRERGAACEIADKELEETMRGCTAVFEIFRHNCLQRAVTCVSDADIKNWSSSLNLETDMGNFYNLRWSRDGLRWHYLVPDLIDCHSYREAKKLAASELEDNDRNDSVQEQSEVRSRQDVVAEESDSLDRRFKAFAQAVCQKCKAKQEDCGCEELLSSDPFFTLHKYASKYEEWSRRQDDREYMNTLRWVVVDVNGGIGNQLLQAVLALMIAIRTDRVLVVNLMTPVEYNLSHVLPLLPLEVPASLGWPRVSTREIATDHRDGRDGVQFWTCGDWRELDGVKFLHMMGLSDVHLPLLHPVHGWWFSKTFRGKPFFFLSYLLWTGEEMMEYPVVVKTFPRSQLSGPASMQALVAKLRHLTERESVGILAVHMRMGGYMKKKSQAYSPEAGKGDDFLLFSHKSILTQDWDGEGLSPLERYCLGDEASLQPALACLGRLVEQMRSSQGKEKVLLLWATERADMLEKIAPSFSQVHNVTILKVSPDSQALEETCSSSDVMRRRCHSLVGLTDFFLLTQVHDVFVGTAHSTYTYCIHSRSLSVPVYVGLSAGSCSVGSGHQAGLFSRGSTPAEEQVPLHSQLGDMEVDKYRNCTMGYYIAMHGCMEEIATCVTAEQVRTWAAPLLIGLNHVELYEQLCARVGWRGLRFVPSTGIVCSEILDSHLERLWGEEGKADEHTAEGGKGGV</sequence>
<keyword evidence="5" id="KW-1185">Reference proteome</keyword>
<evidence type="ECO:0000256" key="2">
    <source>
        <dbReference type="SAM" id="SignalP"/>
    </source>
</evidence>
<dbReference type="EMBL" id="JH993142">
    <property type="protein sequence ID" value="EKX33430.1"/>
    <property type="molecule type" value="Genomic_DNA"/>
</dbReference>
<reference evidence="4" key="3">
    <citation type="submission" date="2016-03" db="UniProtKB">
        <authorList>
            <consortium name="EnsemblProtists"/>
        </authorList>
    </citation>
    <scope>IDENTIFICATION</scope>
</reference>
<accession>L1IC62</accession>
<evidence type="ECO:0000313" key="4">
    <source>
        <dbReference type="EnsemblProtists" id="EKX33430"/>
    </source>
</evidence>
<name>L1IC62_GUITC</name>